<dbReference type="GeneTree" id="ENSGT00940000154696"/>
<reference evidence="6" key="2">
    <citation type="submission" date="2025-08" db="UniProtKB">
        <authorList>
            <consortium name="Ensembl"/>
        </authorList>
    </citation>
    <scope>IDENTIFICATION</scope>
</reference>
<keyword evidence="2" id="KW-0442">Lipid degradation</keyword>
<dbReference type="GO" id="GO:0016788">
    <property type="term" value="F:hydrolase activity, acting on ester bonds"/>
    <property type="evidence" value="ECO:0007669"/>
    <property type="project" value="InterPro"/>
</dbReference>
<dbReference type="PIRSF" id="PIRSF000862">
    <property type="entry name" value="Steryl_ester_lip"/>
    <property type="match status" value="1"/>
</dbReference>
<proteinExistence type="inferred from homology"/>
<name>A0A670HLW7_PODMU</name>
<sequence length="406" mass="46716">MDLFLCKSRMWLFIMGAGLVLVLLTSEIFFKRRKVNPEATMNISEIISFRGYPSEEYEVVTDDGYILSINRIPHGKRNQSNKDPKHVVFLQHGMFCSGSIWVANLDNNSLGFVLADAGYDVWLGNSRGTTWSMKHINYTVEQEEFWQFSQDEMAKYDLPAFVNLILNKTGQEKLFYIGHSQGTTMAFIAFSIMPQLAQKIKMVFGLAPQVTLKDFPNPALTMFLGLSEHKLKGIFGTKQMFPQSKFVKWMATHVCNRFLIEYLCSFIIHLGTGFNMKNLNMSRSDVYLSHWPAGISVQNLLHWAQGVKSGKFKAFDWGSKEENMAHHNQETAPSYDIKKMTAPTALWNGGNDWVSTPKNIARWLPQVSNLVYHKMIPDWQHTDFFLGLDAPQHLYEEIIEFMQNYE</sequence>
<dbReference type="InterPro" id="IPR006693">
    <property type="entry name" value="AB_hydrolase_lipase"/>
</dbReference>
<reference evidence="6" key="3">
    <citation type="submission" date="2025-09" db="UniProtKB">
        <authorList>
            <consortium name="Ensembl"/>
        </authorList>
    </citation>
    <scope>IDENTIFICATION</scope>
</reference>
<organism evidence="6 7">
    <name type="scientific">Podarcis muralis</name>
    <name type="common">Wall lizard</name>
    <name type="synonym">Lacerta muralis</name>
    <dbReference type="NCBI Taxonomy" id="64176"/>
    <lineage>
        <taxon>Eukaryota</taxon>
        <taxon>Metazoa</taxon>
        <taxon>Chordata</taxon>
        <taxon>Craniata</taxon>
        <taxon>Vertebrata</taxon>
        <taxon>Euteleostomi</taxon>
        <taxon>Lepidosauria</taxon>
        <taxon>Squamata</taxon>
        <taxon>Bifurcata</taxon>
        <taxon>Unidentata</taxon>
        <taxon>Episquamata</taxon>
        <taxon>Laterata</taxon>
        <taxon>Lacertibaenia</taxon>
        <taxon>Lacertidae</taxon>
        <taxon>Podarcis</taxon>
    </lineage>
</organism>
<dbReference type="Gene3D" id="3.40.50.1820">
    <property type="entry name" value="alpha/beta hydrolase"/>
    <property type="match status" value="1"/>
</dbReference>
<dbReference type="Pfam" id="PF04083">
    <property type="entry name" value="Abhydro_lipase"/>
    <property type="match status" value="1"/>
</dbReference>
<dbReference type="SUPFAM" id="SSF53474">
    <property type="entry name" value="alpha/beta-Hydrolases"/>
    <property type="match status" value="1"/>
</dbReference>
<evidence type="ECO:0000256" key="4">
    <source>
        <dbReference type="SAM" id="Phobius"/>
    </source>
</evidence>
<keyword evidence="7" id="KW-1185">Reference proteome</keyword>
<reference evidence="6 7" key="1">
    <citation type="journal article" date="2019" name="Proc. Natl. Acad. Sci. U.S.A.">
        <title>Regulatory changes in pterin and carotenoid genes underlie balanced color polymorphisms in the wall lizard.</title>
        <authorList>
            <person name="Andrade P."/>
            <person name="Pinho C."/>
            <person name="Perez I de Lanuza G."/>
            <person name="Afonso S."/>
            <person name="Brejcha J."/>
            <person name="Rubin C.J."/>
            <person name="Wallerman O."/>
            <person name="Pereira P."/>
            <person name="Sabatino S.J."/>
            <person name="Bellati A."/>
            <person name="Pellitteri-Rosa D."/>
            <person name="Bosakova Z."/>
            <person name="Bunikis I."/>
            <person name="Carretero M.A."/>
            <person name="Feiner N."/>
            <person name="Marsik P."/>
            <person name="Pauperio F."/>
            <person name="Salvi D."/>
            <person name="Soler L."/>
            <person name="While G.M."/>
            <person name="Uller T."/>
            <person name="Font E."/>
            <person name="Andersson L."/>
            <person name="Carneiro M."/>
        </authorList>
    </citation>
    <scope>NUCLEOTIDE SEQUENCE</scope>
</reference>
<feature type="active site" description="Charge relay system" evidence="3">
    <location>
        <position position="352"/>
    </location>
</feature>
<accession>A0A670HLW7</accession>
<keyword evidence="2" id="KW-0443">Lipid metabolism</keyword>
<dbReference type="Ensembl" id="ENSPMRT00000000518.1">
    <property type="protein sequence ID" value="ENSPMRP00000000491.1"/>
    <property type="gene ID" value="ENSPMRG00000000355.1"/>
</dbReference>
<feature type="active site" description="Nucleophile" evidence="3">
    <location>
        <position position="180"/>
    </location>
</feature>
<feature type="transmembrane region" description="Helical" evidence="4">
    <location>
        <begin position="12"/>
        <end position="30"/>
    </location>
</feature>
<protein>
    <recommendedName>
        <fullName evidence="2">Lipase</fullName>
    </recommendedName>
</protein>
<dbReference type="InterPro" id="IPR025483">
    <property type="entry name" value="Lipase_euk"/>
</dbReference>
<comment type="similarity">
    <text evidence="1 2">Belongs to the AB hydrolase superfamily. Lipase family.</text>
</comment>
<evidence type="ECO:0000313" key="6">
    <source>
        <dbReference type="Ensembl" id="ENSPMRP00000000491.1"/>
    </source>
</evidence>
<keyword evidence="2" id="KW-0378">Hydrolase</keyword>
<evidence type="ECO:0000313" key="7">
    <source>
        <dbReference type="Proteomes" id="UP000472272"/>
    </source>
</evidence>
<keyword evidence="4" id="KW-0472">Membrane</keyword>
<dbReference type="FunFam" id="3.40.50.1820:FF:000012">
    <property type="entry name" value="Lipase"/>
    <property type="match status" value="1"/>
</dbReference>
<dbReference type="InterPro" id="IPR029058">
    <property type="entry name" value="AB_hydrolase_fold"/>
</dbReference>
<evidence type="ECO:0000259" key="5">
    <source>
        <dbReference type="Pfam" id="PF04083"/>
    </source>
</evidence>
<feature type="domain" description="Partial AB-hydrolase lipase" evidence="5">
    <location>
        <begin position="43"/>
        <end position="105"/>
    </location>
</feature>
<dbReference type="Proteomes" id="UP000472272">
    <property type="component" value="Chromosome 5"/>
</dbReference>
<keyword evidence="4" id="KW-1133">Transmembrane helix</keyword>
<dbReference type="PANTHER" id="PTHR11005">
    <property type="entry name" value="LYSOSOMAL ACID LIPASE-RELATED"/>
    <property type="match status" value="1"/>
</dbReference>
<evidence type="ECO:0000256" key="1">
    <source>
        <dbReference type="ARBA" id="ARBA00010701"/>
    </source>
</evidence>
<feature type="active site" description="Charge relay system" evidence="3">
    <location>
        <position position="381"/>
    </location>
</feature>
<evidence type="ECO:0000256" key="3">
    <source>
        <dbReference type="PIRSR" id="PIRSR000862-1"/>
    </source>
</evidence>
<evidence type="ECO:0000256" key="2">
    <source>
        <dbReference type="PIRNR" id="PIRNR000862"/>
    </source>
</evidence>
<dbReference type="AlphaFoldDB" id="A0A670HLW7"/>
<dbReference type="GO" id="GO:0016042">
    <property type="term" value="P:lipid catabolic process"/>
    <property type="evidence" value="ECO:0007669"/>
    <property type="project" value="UniProtKB-KW"/>
</dbReference>
<keyword evidence="4" id="KW-0812">Transmembrane</keyword>